<organism evidence="5 6">
    <name type="scientific">Ketogulonicigenium vulgare (strain WSH-001)</name>
    <dbReference type="NCBI Taxonomy" id="759362"/>
    <lineage>
        <taxon>Bacteria</taxon>
        <taxon>Pseudomonadati</taxon>
        <taxon>Pseudomonadota</taxon>
        <taxon>Alphaproteobacteria</taxon>
        <taxon>Rhodobacterales</taxon>
        <taxon>Roseobacteraceae</taxon>
        <taxon>Ketogulonicigenium</taxon>
    </lineage>
</organism>
<keyword evidence="2" id="KW-0238">DNA-binding</keyword>
<name>F9Y8Z2_KETVW</name>
<dbReference type="GO" id="GO:0008784">
    <property type="term" value="F:alanine racemase activity"/>
    <property type="evidence" value="ECO:0007669"/>
    <property type="project" value="UniProtKB-EC"/>
</dbReference>
<dbReference type="HOGENOM" id="CLU_037628_6_0_5"/>
<dbReference type="SUPFAM" id="SSF47413">
    <property type="entry name" value="lambda repressor-like DNA-binding domains"/>
    <property type="match status" value="1"/>
</dbReference>
<gene>
    <name evidence="5" type="ordered locus">KVU_0209</name>
</gene>
<dbReference type="EC" id="5.1.1.1" evidence="5"/>
<keyword evidence="3" id="KW-0804">Transcription</keyword>
<protein>
    <submittedName>
        <fullName evidence="5">Catabolite control protein A (Glucose-resistance amylase regulator)</fullName>
        <ecNumber evidence="5">5.1.1.1</ecNumber>
    </submittedName>
</protein>
<evidence type="ECO:0000256" key="3">
    <source>
        <dbReference type="ARBA" id="ARBA00023163"/>
    </source>
</evidence>
<evidence type="ECO:0000259" key="4">
    <source>
        <dbReference type="PROSITE" id="PS50932"/>
    </source>
</evidence>
<dbReference type="CDD" id="cd06267">
    <property type="entry name" value="PBP1_LacI_sugar_binding-like"/>
    <property type="match status" value="1"/>
</dbReference>
<keyword evidence="5" id="KW-0413">Isomerase</keyword>
<dbReference type="GO" id="GO:0000976">
    <property type="term" value="F:transcription cis-regulatory region binding"/>
    <property type="evidence" value="ECO:0007669"/>
    <property type="project" value="TreeGrafter"/>
</dbReference>
<dbReference type="PANTHER" id="PTHR30146:SF109">
    <property type="entry name" value="HTH-TYPE TRANSCRIPTIONAL REGULATOR GALS"/>
    <property type="match status" value="1"/>
</dbReference>
<reference evidence="5 6" key="1">
    <citation type="journal article" date="2011" name="J. Bacteriol.">
        <title>Complete genome sequence of the industrial strain Ketogulonicigenium vulgare WSH-001.</title>
        <authorList>
            <person name="Liu L."/>
            <person name="Li Y."/>
            <person name="Zhang J."/>
            <person name="Zhou Z."/>
            <person name="Liu J."/>
            <person name="Li X."/>
            <person name="Zhou J."/>
            <person name="Du G."/>
            <person name="Wang L."/>
            <person name="Chen J."/>
        </authorList>
    </citation>
    <scope>NUCLEOTIDE SEQUENCE [LARGE SCALE GENOMIC DNA]</scope>
    <source>
        <strain evidence="5 6">WSH-001</strain>
    </source>
</reference>
<dbReference type="InterPro" id="IPR010982">
    <property type="entry name" value="Lambda_DNA-bd_dom_sf"/>
</dbReference>
<dbReference type="InterPro" id="IPR000843">
    <property type="entry name" value="HTH_LacI"/>
</dbReference>
<dbReference type="PROSITE" id="PS00356">
    <property type="entry name" value="HTH_LACI_1"/>
    <property type="match status" value="1"/>
</dbReference>
<dbReference type="Gene3D" id="1.10.260.40">
    <property type="entry name" value="lambda repressor-like DNA-binding domains"/>
    <property type="match status" value="1"/>
</dbReference>
<dbReference type="PROSITE" id="PS50932">
    <property type="entry name" value="HTH_LACI_2"/>
    <property type="match status" value="1"/>
</dbReference>
<dbReference type="EMBL" id="CP002018">
    <property type="protein sequence ID" value="AEM40048.1"/>
    <property type="molecule type" value="Genomic_DNA"/>
</dbReference>
<dbReference type="CDD" id="cd01392">
    <property type="entry name" value="HTH_LacI"/>
    <property type="match status" value="1"/>
</dbReference>
<dbReference type="KEGG" id="kvl:KVU_0209"/>
<dbReference type="Proteomes" id="UP000000692">
    <property type="component" value="Chromosome"/>
</dbReference>
<accession>F9Y8Z2</accession>
<proteinExistence type="predicted"/>
<dbReference type="Pfam" id="PF00356">
    <property type="entry name" value="LacI"/>
    <property type="match status" value="1"/>
</dbReference>
<dbReference type="SUPFAM" id="SSF53822">
    <property type="entry name" value="Periplasmic binding protein-like I"/>
    <property type="match status" value="1"/>
</dbReference>
<evidence type="ECO:0000256" key="2">
    <source>
        <dbReference type="ARBA" id="ARBA00023125"/>
    </source>
</evidence>
<dbReference type="Pfam" id="PF13377">
    <property type="entry name" value="Peripla_BP_3"/>
    <property type="match status" value="1"/>
</dbReference>
<sequence>MGDVARLAGVSPATVARVLYEPEKVALARRQKVQAAIEATGYRPNVVARGLRTSRTWKIGLIIVDGRLNPYFVNLSQAIRLAAMAEGYTALTFQYGSANEPVADAVQQLILNRVDAVIFSYALRPEDIAPLTAANIPVVQVEQEAIAGTDAVMCDPAPGIRAAIAHLTALGHQRIAFMGGDPAAYARPRVHGTTMEEERLAAFRSAVRDLGADSDPSLEVLGRYFTLSGLDPSKEGRAMMQRILDMDQPPTAILASSDMLAAGILQVLNAAGKSVPGDFSVIGYDDSISSLLAPPVTSIGRPLQQIAKTTLDLAIAAITDADHRPMRRVFDTSLTVRASTAAPKS</sequence>
<dbReference type="OrthoDB" id="9772505at2"/>
<dbReference type="GO" id="GO:0003700">
    <property type="term" value="F:DNA-binding transcription factor activity"/>
    <property type="evidence" value="ECO:0007669"/>
    <property type="project" value="TreeGrafter"/>
</dbReference>
<dbReference type="AlphaFoldDB" id="F9Y8Z2"/>
<dbReference type="SMART" id="SM00354">
    <property type="entry name" value="HTH_LACI"/>
    <property type="match status" value="1"/>
</dbReference>
<dbReference type="PANTHER" id="PTHR30146">
    <property type="entry name" value="LACI-RELATED TRANSCRIPTIONAL REPRESSOR"/>
    <property type="match status" value="1"/>
</dbReference>
<keyword evidence="6" id="KW-1185">Reference proteome</keyword>
<dbReference type="eggNOG" id="COG1609">
    <property type="taxonomic scope" value="Bacteria"/>
</dbReference>
<dbReference type="InterPro" id="IPR028082">
    <property type="entry name" value="Peripla_BP_I"/>
</dbReference>
<dbReference type="Gene3D" id="3.40.50.2300">
    <property type="match status" value="2"/>
</dbReference>
<feature type="domain" description="HTH lacI-type" evidence="4">
    <location>
        <begin position="1"/>
        <end position="53"/>
    </location>
</feature>
<evidence type="ECO:0000313" key="6">
    <source>
        <dbReference type="Proteomes" id="UP000000692"/>
    </source>
</evidence>
<evidence type="ECO:0000256" key="1">
    <source>
        <dbReference type="ARBA" id="ARBA00023015"/>
    </source>
</evidence>
<keyword evidence="1" id="KW-0805">Transcription regulation</keyword>
<evidence type="ECO:0000313" key="5">
    <source>
        <dbReference type="EMBL" id="AEM40048.1"/>
    </source>
</evidence>
<dbReference type="InterPro" id="IPR046335">
    <property type="entry name" value="LacI/GalR-like_sensor"/>
</dbReference>